<keyword evidence="2" id="KW-1185">Reference proteome</keyword>
<evidence type="ECO:0000313" key="2">
    <source>
        <dbReference type="Proteomes" id="UP000012960"/>
    </source>
</evidence>
<accession>A0A804HMG3</accession>
<reference evidence="1" key="1">
    <citation type="submission" date="2021-05" db="UniProtKB">
        <authorList>
            <consortium name="EnsemblPlants"/>
        </authorList>
    </citation>
    <scope>IDENTIFICATION</scope>
    <source>
        <strain evidence="1">subsp. malaccensis</strain>
    </source>
</reference>
<name>A0A804HMG3_MUSAM</name>
<evidence type="ECO:0000313" key="1">
    <source>
        <dbReference type="EnsemblPlants" id="Ma00_p02020.1"/>
    </source>
</evidence>
<sequence>MPYKENQQLQVKNPYMGVISLWTNRRSQTFQSSVGRRRLFSFLLVPEELPLIRLLRSLAAVFLLLLSLLLELCGMVQQLPQSHSLVPLVISGSGRLSAINQYIEEAG</sequence>
<proteinExistence type="predicted"/>
<protein>
    <submittedName>
        <fullName evidence="1">Uncharacterized protein</fullName>
    </submittedName>
</protein>
<dbReference type="EnsemblPlants" id="Ma00_t02020.1">
    <property type="protein sequence ID" value="Ma00_p02020.1"/>
    <property type="gene ID" value="Ma00_g02020"/>
</dbReference>
<dbReference type="AlphaFoldDB" id="A0A804HMG3"/>
<dbReference type="Gramene" id="Ma00_t02020.1">
    <property type="protein sequence ID" value="Ma00_p02020.1"/>
    <property type="gene ID" value="Ma00_g02020"/>
</dbReference>
<organism evidence="1 2">
    <name type="scientific">Musa acuminata subsp. malaccensis</name>
    <name type="common">Wild banana</name>
    <name type="synonym">Musa malaccensis</name>
    <dbReference type="NCBI Taxonomy" id="214687"/>
    <lineage>
        <taxon>Eukaryota</taxon>
        <taxon>Viridiplantae</taxon>
        <taxon>Streptophyta</taxon>
        <taxon>Embryophyta</taxon>
        <taxon>Tracheophyta</taxon>
        <taxon>Spermatophyta</taxon>
        <taxon>Magnoliopsida</taxon>
        <taxon>Liliopsida</taxon>
        <taxon>Zingiberales</taxon>
        <taxon>Musaceae</taxon>
        <taxon>Musa</taxon>
    </lineage>
</organism>
<dbReference type="Proteomes" id="UP000012960">
    <property type="component" value="Unplaced"/>
</dbReference>
<dbReference type="InParanoid" id="A0A804HMG3"/>